<dbReference type="InterPro" id="IPR002110">
    <property type="entry name" value="Ankyrin_rpt"/>
</dbReference>
<feature type="compositionally biased region" description="Basic and acidic residues" evidence="4">
    <location>
        <begin position="519"/>
        <end position="528"/>
    </location>
</feature>
<evidence type="ECO:0000313" key="5">
    <source>
        <dbReference type="EMBL" id="CEM43144.1"/>
    </source>
</evidence>
<evidence type="ECO:0000256" key="3">
    <source>
        <dbReference type="PROSITE-ProRule" id="PRU00023"/>
    </source>
</evidence>
<gene>
    <name evidence="5" type="ORF">Cvel_27332</name>
</gene>
<dbReference type="Gene3D" id="1.25.40.20">
    <property type="entry name" value="Ankyrin repeat-containing domain"/>
    <property type="match status" value="2"/>
</dbReference>
<dbReference type="PhylomeDB" id="A0A0G4HGB1"/>
<dbReference type="AlphaFoldDB" id="A0A0G4HGB1"/>
<keyword evidence="2 3" id="KW-0040">ANK repeat</keyword>
<dbReference type="PANTHER" id="PTHR24198">
    <property type="entry name" value="ANKYRIN REPEAT AND PROTEIN KINASE DOMAIN-CONTAINING PROTEIN"/>
    <property type="match status" value="1"/>
</dbReference>
<dbReference type="VEuPathDB" id="CryptoDB:Cvel_27332"/>
<feature type="region of interest" description="Disordered" evidence="4">
    <location>
        <begin position="504"/>
        <end position="558"/>
    </location>
</feature>
<dbReference type="InterPro" id="IPR036770">
    <property type="entry name" value="Ankyrin_rpt-contain_sf"/>
</dbReference>
<sequence length="816" mass="88200">MPSPKDASDAHWHTLCASGILGVDLFWKLSGLSKEFLRFREDTSSNGLGSVLLCTDSVSERFRLQALLFDCIKRDDTKSLQQLMKLKGVPESFPPHLALKASSVQCLSMLLDEPSGALCPSEGFSKADLQTLMDDCIKRNDAKNLKLLMKIESLFGSCQQGPALKLAVKESASDCRDLLLEDLEEKALSQTDLSAIDKDLLIKLLDTQVLKPHMGVRMALAASRELSPLALASALALPFVVRELVDGGARVCGGWGGSAVKGGARSPVSMAGVRFEWLSYLLSDSSERIEKEADCIAILETLANADTQAQVELESECDLVCDENENSYTLGSLLSIACWKGYEALLRWLLQQGISLGKGARVRGEKYARQYVTGIWAEGTEFTSQFPPLLLCIRHRQWHMIPVLLEGGADVSLAGKCSDFVEYFHLRDTAGYAVSGWVEAKGDEDFELTPLAAALYMWVHLDSPLFDENFSYRPPGPEWKAEEVVRIEGGVKLMIQKMREVLRDPASKQAGDGGSNRRVRGEETEGGGRGHGHSHVPAAAAAAAALAAEPEIDSPNSPPVEHLSPLLLASDLLRPDLVRLLLKDLNIDPNNRRSCADMKGGGRVAVLPLEKALRLSPSTEAEKELRWSVLEALVEVRARPELLREAWNHTGDTSFSYTAVASSLSSLLIETLRLPNLHGPTLEKVIMALPACVINRAGGDGWPPLRIAAQMGYAGGVLALVAGGADVSAESGTTLEKLSALLGPSVSSGTSDSAVKSPKSPLFSAVANKQWETALNLLSAGGVVWSQEKEVQQLPLSHFSSCPAELLWKLHEGGAQ</sequence>
<dbReference type="SUPFAM" id="SSF48403">
    <property type="entry name" value="Ankyrin repeat"/>
    <property type="match status" value="1"/>
</dbReference>
<dbReference type="PROSITE" id="PS50088">
    <property type="entry name" value="ANK_REPEAT"/>
    <property type="match status" value="1"/>
</dbReference>
<reference evidence="5" key="1">
    <citation type="submission" date="2014-11" db="EMBL/GenBank/DDBJ databases">
        <authorList>
            <person name="Otto D Thomas"/>
            <person name="Naeem Raeece"/>
        </authorList>
    </citation>
    <scope>NUCLEOTIDE SEQUENCE</scope>
</reference>
<proteinExistence type="predicted"/>
<dbReference type="PANTHER" id="PTHR24198:SF165">
    <property type="entry name" value="ANKYRIN REPEAT-CONTAINING PROTEIN-RELATED"/>
    <property type="match status" value="1"/>
</dbReference>
<keyword evidence="1" id="KW-0677">Repeat</keyword>
<protein>
    <submittedName>
        <fullName evidence="5">Uncharacterized protein</fullName>
    </submittedName>
</protein>
<evidence type="ECO:0000256" key="1">
    <source>
        <dbReference type="ARBA" id="ARBA00022737"/>
    </source>
</evidence>
<evidence type="ECO:0000256" key="2">
    <source>
        <dbReference type="ARBA" id="ARBA00023043"/>
    </source>
</evidence>
<evidence type="ECO:0000256" key="4">
    <source>
        <dbReference type="SAM" id="MobiDB-lite"/>
    </source>
</evidence>
<organism evidence="5">
    <name type="scientific">Chromera velia CCMP2878</name>
    <dbReference type="NCBI Taxonomy" id="1169474"/>
    <lineage>
        <taxon>Eukaryota</taxon>
        <taxon>Sar</taxon>
        <taxon>Alveolata</taxon>
        <taxon>Colpodellida</taxon>
        <taxon>Chromeraceae</taxon>
        <taxon>Chromera</taxon>
    </lineage>
</organism>
<dbReference type="SMART" id="SM00248">
    <property type="entry name" value="ANK"/>
    <property type="match status" value="5"/>
</dbReference>
<feature type="repeat" description="ANK" evidence="3">
    <location>
        <begin position="700"/>
        <end position="732"/>
    </location>
</feature>
<name>A0A0G4HGB1_9ALVE</name>
<dbReference type="EMBL" id="CDMZ01002621">
    <property type="protein sequence ID" value="CEM43144.1"/>
    <property type="molecule type" value="Genomic_DNA"/>
</dbReference>
<feature type="compositionally biased region" description="Low complexity" evidence="4">
    <location>
        <begin position="538"/>
        <end position="548"/>
    </location>
</feature>
<accession>A0A0G4HGB1</accession>